<keyword evidence="1" id="KW-1133">Transmembrane helix</keyword>
<sequence>MIITGMEVAKQAFLLMVLLMYFVLFTNGKPFYRNKFQNFHTQNLENDVHLGQLYNAFIKSGDSGPVATVGQQDFENIRPNEMVKKALSLFAQWRPRMFNDNDDDDSDVVRAVARGSFTRPLGQPLRWG</sequence>
<gene>
    <name evidence="3" type="primary">LOC111087636</name>
</gene>
<feature type="transmembrane region" description="Helical" evidence="1">
    <location>
        <begin position="12"/>
        <end position="32"/>
    </location>
</feature>
<evidence type="ECO:0000256" key="1">
    <source>
        <dbReference type="SAM" id="Phobius"/>
    </source>
</evidence>
<dbReference type="GeneID" id="111087636"/>
<reference evidence="3" key="1">
    <citation type="submission" date="2025-08" db="UniProtKB">
        <authorList>
            <consortium name="RefSeq"/>
        </authorList>
    </citation>
    <scope>IDENTIFICATION</scope>
    <source>
        <tissue evidence="3">Muscle</tissue>
    </source>
</reference>
<evidence type="ECO:0000313" key="3">
    <source>
        <dbReference type="RefSeq" id="XP_022250647.1"/>
    </source>
</evidence>
<organism evidence="2 3">
    <name type="scientific">Limulus polyphemus</name>
    <name type="common">Atlantic horseshoe crab</name>
    <dbReference type="NCBI Taxonomy" id="6850"/>
    <lineage>
        <taxon>Eukaryota</taxon>
        <taxon>Metazoa</taxon>
        <taxon>Ecdysozoa</taxon>
        <taxon>Arthropoda</taxon>
        <taxon>Chelicerata</taxon>
        <taxon>Merostomata</taxon>
        <taxon>Xiphosura</taxon>
        <taxon>Limulidae</taxon>
        <taxon>Limulus</taxon>
    </lineage>
</organism>
<evidence type="ECO:0000313" key="2">
    <source>
        <dbReference type="Proteomes" id="UP000694941"/>
    </source>
</evidence>
<keyword evidence="2" id="KW-1185">Reference proteome</keyword>
<dbReference type="Proteomes" id="UP000694941">
    <property type="component" value="Unplaced"/>
</dbReference>
<keyword evidence="1" id="KW-0812">Transmembrane</keyword>
<accession>A0ABM1T441</accession>
<keyword evidence="1" id="KW-0472">Membrane</keyword>
<proteinExistence type="predicted"/>
<name>A0ABM1T441_LIMPO</name>
<dbReference type="RefSeq" id="XP_022250647.1">
    <property type="nucleotide sequence ID" value="XM_022394939.1"/>
</dbReference>
<protein>
    <submittedName>
        <fullName evidence="3">Uncharacterized protein LOC111087636</fullName>
    </submittedName>
</protein>